<dbReference type="Proteomes" id="UP000178082">
    <property type="component" value="Unassembled WGS sequence"/>
</dbReference>
<dbReference type="GO" id="GO:0016757">
    <property type="term" value="F:glycosyltransferase activity"/>
    <property type="evidence" value="ECO:0007669"/>
    <property type="project" value="InterPro"/>
</dbReference>
<dbReference type="AlphaFoldDB" id="A0A1F7SM14"/>
<evidence type="ECO:0000313" key="3">
    <source>
        <dbReference type="EMBL" id="OGL54813.1"/>
    </source>
</evidence>
<proteinExistence type="predicted"/>
<dbReference type="Pfam" id="PF13439">
    <property type="entry name" value="Glyco_transf_4"/>
    <property type="match status" value="1"/>
</dbReference>
<dbReference type="InterPro" id="IPR028098">
    <property type="entry name" value="Glyco_trans_4-like_N"/>
</dbReference>
<reference evidence="3 4" key="1">
    <citation type="journal article" date="2016" name="Nat. Commun.">
        <title>Thousands of microbial genomes shed light on interconnected biogeochemical processes in an aquifer system.</title>
        <authorList>
            <person name="Anantharaman K."/>
            <person name="Brown C.T."/>
            <person name="Hug L.A."/>
            <person name="Sharon I."/>
            <person name="Castelle C.J."/>
            <person name="Probst A.J."/>
            <person name="Thomas B.C."/>
            <person name="Singh A."/>
            <person name="Wilkins M.J."/>
            <person name="Karaoz U."/>
            <person name="Brodie E.L."/>
            <person name="Williams K.H."/>
            <person name="Hubbard S.S."/>
            <person name="Banfield J.F."/>
        </authorList>
    </citation>
    <scope>NUCLEOTIDE SEQUENCE [LARGE SCALE GENOMIC DNA]</scope>
</reference>
<sequence length="427" mass="48009">MKAKIIHIITKLELGGAQQNTLFTVKNLDRDIFEPVLISGTGGVLDEEVKRLEGVRVFFVPELVREINPLKDIIALLKLTKILFREKRELLTSEKKNNNINYYSLFTVYCSLPIVVHTHSSKAGILGRWAARLAGVPFIIHTFHGFGFNDYQNFFKKNLFIFLERLTEKITSRFVCVSRANIKKGKRLGIFIEKKVSLIRSGIEIEKFMNAGNNPPSPPLTKGGNGGFSEEIRKLLKIDKNGASKVPIVGMIACFKPQKAPLDFLKIAAKVKKEVEAKFVLVGDGELRKEIEADIESSNLKDDVILAGWQRDIPQVLKCFDLLLLTSLWEGLPRVIPEAVASNIPVIATDVDGTAEVIQDGVNGYLLKPHNIDGFSEKITYLLKNKTVLEDFRKSGKEILAEFDINEMVKKQEKLYLSLLNSSEKLD</sequence>
<gene>
    <name evidence="3" type="ORF">A3G31_01720</name>
</gene>
<dbReference type="STRING" id="1817883.A3G31_01720"/>
<feature type="domain" description="Glycosyltransferase subfamily 4-like N-terminal" evidence="2">
    <location>
        <begin position="115"/>
        <end position="206"/>
    </location>
</feature>
<dbReference type="SUPFAM" id="SSF53756">
    <property type="entry name" value="UDP-Glycosyltransferase/glycogen phosphorylase"/>
    <property type="match status" value="1"/>
</dbReference>
<dbReference type="PANTHER" id="PTHR12526:SF630">
    <property type="entry name" value="GLYCOSYLTRANSFERASE"/>
    <property type="match status" value="1"/>
</dbReference>
<evidence type="ECO:0000259" key="2">
    <source>
        <dbReference type="Pfam" id="PF13439"/>
    </source>
</evidence>
<name>A0A1F7SM14_9BACT</name>
<dbReference type="PANTHER" id="PTHR12526">
    <property type="entry name" value="GLYCOSYLTRANSFERASE"/>
    <property type="match status" value="1"/>
</dbReference>
<dbReference type="Pfam" id="PF00534">
    <property type="entry name" value="Glycos_transf_1"/>
    <property type="match status" value="1"/>
</dbReference>
<evidence type="ECO:0000259" key="1">
    <source>
        <dbReference type="Pfam" id="PF00534"/>
    </source>
</evidence>
<evidence type="ECO:0008006" key="5">
    <source>
        <dbReference type="Google" id="ProtNLM"/>
    </source>
</evidence>
<dbReference type="EMBL" id="MGDI01000006">
    <property type="protein sequence ID" value="OGL54813.1"/>
    <property type="molecule type" value="Genomic_DNA"/>
</dbReference>
<protein>
    <recommendedName>
        <fullName evidence="5">Glycosyl transferase family 1 domain-containing protein</fullName>
    </recommendedName>
</protein>
<dbReference type="Gene3D" id="3.40.50.2000">
    <property type="entry name" value="Glycogen Phosphorylase B"/>
    <property type="match status" value="2"/>
</dbReference>
<dbReference type="CDD" id="cd03808">
    <property type="entry name" value="GT4_CapM-like"/>
    <property type="match status" value="1"/>
</dbReference>
<comment type="caution">
    <text evidence="3">The sequence shown here is derived from an EMBL/GenBank/DDBJ whole genome shotgun (WGS) entry which is preliminary data.</text>
</comment>
<organism evidence="3 4">
    <name type="scientific">Candidatus Schekmanbacteria bacterium RIFCSPLOWO2_12_FULL_38_15</name>
    <dbReference type="NCBI Taxonomy" id="1817883"/>
    <lineage>
        <taxon>Bacteria</taxon>
        <taxon>Candidatus Schekmaniibacteriota</taxon>
    </lineage>
</organism>
<feature type="domain" description="Glycosyl transferase family 1" evidence="1">
    <location>
        <begin position="241"/>
        <end position="398"/>
    </location>
</feature>
<evidence type="ECO:0000313" key="4">
    <source>
        <dbReference type="Proteomes" id="UP000178082"/>
    </source>
</evidence>
<accession>A0A1F7SM14</accession>
<dbReference type="InterPro" id="IPR001296">
    <property type="entry name" value="Glyco_trans_1"/>
</dbReference>